<dbReference type="AlphaFoldDB" id="A0A0V1MM37"/>
<feature type="region of interest" description="Disordered" evidence="1">
    <location>
        <begin position="63"/>
        <end position="103"/>
    </location>
</feature>
<evidence type="ECO:0000256" key="1">
    <source>
        <dbReference type="SAM" id="MobiDB-lite"/>
    </source>
</evidence>
<sequence length="136" mass="15412">MVGVKQAMKLKRPPPFESSETYNVPLNLILKAPPISIRAMGQIQCVDGAWHIVIMREREKKTVSTSSQEMCTDNGWTRNSGRTTQFTHQSSPNFAQSKSDDVKRKAEKHLREKLFYSVRGNFTISFTDYDDGAGDI</sequence>
<proteinExistence type="predicted"/>
<keyword evidence="3" id="KW-1185">Reference proteome</keyword>
<organism evidence="2 3">
    <name type="scientific">Trichinella papuae</name>
    <dbReference type="NCBI Taxonomy" id="268474"/>
    <lineage>
        <taxon>Eukaryota</taxon>
        <taxon>Metazoa</taxon>
        <taxon>Ecdysozoa</taxon>
        <taxon>Nematoda</taxon>
        <taxon>Enoplea</taxon>
        <taxon>Dorylaimia</taxon>
        <taxon>Trichinellida</taxon>
        <taxon>Trichinellidae</taxon>
        <taxon>Trichinella</taxon>
    </lineage>
</organism>
<dbReference type="Proteomes" id="UP000054843">
    <property type="component" value="Unassembled WGS sequence"/>
</dbReference>
<protein>
    <submittedName>
        <fullName evidence="2">Uncharacterized protein</fullName>
    </submittedName>
</protein>
<comment type="caution">
    <text evidence="2">The sequence shown here is derived from an EMBL/GenBank/DDBJ whole genome shotgun (WGS) entry which is preliminary data.</text>
</comment>
<dbReference type="EMBL" id="JYDO01000075">
    <property type="protein sequence ID" value="KRZ72643.1"/>
    <property type="molecule type" value="Genomic_DNA"/>
</dbReference>
<feature type="compositionally biased region" description="Polar residues" evidence="1">
    <location>
        <begin position="63"/>
        <end position="97"/>
    </location>
</feature>
<evidence type="ECO:0000313" key="3">
    <source>
        <dbReference type="Proteomes" id="UP000054843"/>
    </source>
</evidence>
<name>A0A0V1MM37_9BILA</name>
<evidence type="ECO:0000313" key="2">
    <source>
        <dbReference type="EMBL" id="KRZ72643.1"/>
    </source>
</evidence>
<gene>
    <name evidence="2" type="ORF">T10_13104</name>
</gene>
<accession>A0A0V1MM37</accession>
<reference evidence="2 3" key="1">
    <citation type="submission" date="2015-01" db="EMBL/GenBank/DDBJ databases">
        <title>Evolution of Trichinella species and genotypes.</title>
        <authorList>
            <person name="Korhonen P.K."/>
            <person name="Edoardo P."/>
            <person name="Giuseppe L.R."/>
            <person name="Gasser R.B."/>
        </authorList>
    </citation>
    <scope>NUCLEOTIDE SEQUENCE [LARGE SCALE GENOMIC DNA]</scope>
    <source>
        <strain evidence="2">ISS1980</strain>
    </source>
</reference>